<evidence type="ECO:0000256" key="6">
    <source>
        <dbReference type="ARBA" id="ARBA00023077"/>
    </source>
</evidence>
<sequence length="791" mass="85812">MNTFRPGRVAAPRCGLTPIARVLLCAGSYGLASVGLAAQAPAPDRAASADTLSGQPAESQDDEPIVLPPIAVVDFRGEQVDSLKYTRDLQQTPRLITVLPSDLLEEQSTLSLRDAMKNIPGISLQAGEGNPPGGDQLKIRGFNARDDINVNETRDLGNYFRDPFYIEQIEIVKGPNSAYAGRGSAGGTINFVTKKPRQNDSSRFEASLGTDGLYRGTLDTNRTLGDDSALRVNLLAHDAEIPGRDVAEESRYGLYAAYTWGFNGPTHLSADVLLLRQDDLPDAGLPADRGNLLGQGGRIPPGLDFDNFYGHTNDEKIVDVSQLGLTVQHAFAAGTVFKNQLRLSRVHNDGWISSPRISIAADPGGLNPDNLSCSVEDPCVRGETKPRDQVDQGVNNQTDLLFNFNTGRITHALVTGVEIARYSYENDRRRDTRGPWTRLYDPGTRVLPPHQVIDGTLFGLPVYDGTTYRLETDEIGVYVLDTLALNAQWDLHLGLRWDQVEATATRRGFNDVNGPSSNNTTHERKDDEVGYNLGLVYKPLPETSVYAAFGNAYVMSANFDRNSVQLAGGGATEAIVGVGFDTPPEQVKAYELGIKQTLGAGLDLGAAVFRTETSKGRFPAQDPANITTPNVEYHIQGVEVLAAGTPTANWRLYAGYTYLHSEITDAPPTSEALDRDFVLTQKLGGTPRHSFNLFSTYDVTPKLVLGGGVQYVDDVTSGVDPLPNAGNVTVTVDDYTVADLYASYKFTGQTQVRINMLNAFDERYISQLAEGGGQGIPGRGRQAIVSLRHDF</sequence>
<dbReference type="Pfam" id="PF07715">
    <property type="entry name" value="Plug"/>
    <property type="match status" value="1"/>
</dbReference>
<dbReference type="InterPro" id="IPR037066">
    <property type="entry name" value="Plug_dom_sf"/>
</dbReference>
<dbReference type="InterPro" id="IPR036942">
    <property type="entry name" value="Beta-barrel_TonB_sf"/>
</dbReference>
<dbReference type="RefSeq" id="WP_352889121.1">
    <property type="nucleotide sequence ID" value="NZ_JBEPIJ010000008.1"/>
</dbReference>
<evidence type="ECO:0000256" key="9">
    <source>
        <dbReference type="ARBA" id="ARBA00023237"/>
    </source>
</evidence>
<feature type="domain" description="TonB-dependent receptor plug" evidence="14">
    <location>
        <begin position="89"/>
        <end position="188"/>
    </location>
</feature>
<dbReference type="InterPro" id="IPR039426">
    <property type="entry name" value="TonB-dep_rcpt-like"/>
</dbReference>
<feature type="domain" description="TonB-dependent receptor-like beta-barrel" evidence="13">
    <location>
        <begin position="287"/>
        <end position="758"/>
    </location>
</feature>
<keyword evidence="5 10" id="KW-0812">Transmembrane</keyword>
<dbReference type="InterPro" id="IPR012910">
    <property type="entry name" value="Plug_dom"/>
</dbReference>
<dbReference type="NCBIfam" id="TIGR01783">
    <property type="entry name" value="TonB-siderophor"/>
    <property type="match status" value="1"/>
</dbReference>
<evidence type="ECO:0000313" key="16">
    <source>
        <dbReference type="Proteomes" id="UP001465331"/>
    </source>
</evidence>
<dbReference type="InterPro" id="IPR000531">
    <property type="entry name" value="Beta-barrel_TonB"/>
</dbReference>
<evidence type="ECO:0000256" key="5">
    <source>
        <dbReference type="ARBA" id="ARBA00022692"/>
    </source>
</evidence>
<keyword evidence="9 10" id="KW-0998">Cell outer membrane</keyword>
<dbReference type="PROSITE" id="PS52016">
    <property type="entry name" value="TONB_DEPENDENT_REC_3"/>
    <property type="match status" value="1"/>
</dbReference>
<keyword evidence="3 10" id="KW-0813">Transport</keyword>
<keyword evidence="16" id="KW-1185">Reference proteome</keyword>
<organism evidence="15 16">
    <name type="scientific">Sinimarinibacterium thermocellulolyticum</name>
    <dbReference type="NCBI Taxonomy" id="3170016"/>
    <lineage>
        <taxon>Bacteria</taxon>
        <taxon>Pseudomonadati</taxon>
        <taxon>Pseudomonadota</taxon>
        <taxon>Gammaproteobacteria</taxon>
        <taxon>Nevskiales</taxon>
        <taxon>Nevskiaceae</taxon>
        <taxon>Sinimarinibacterium</taxon>
    </lineage>
</organism>
<keyword evidence="4 10" id="KW-1134">Transmembrane beta strand</keyword>
<comment type="caution">
    <text evidence="15">The sequence shown here is derived from an EMBL/GenBank/DDBJ whole genome shotgun (WGS) entry which is preliminary data.</text>
</comment>
<dbReference type="Proteomes" id="UP001465331">
    <property type="component" value="Unassembled WGS sequence"/>
</dbReference>
<evidence type="ECO:0000256" key="12">
    <source>
        <dbReference type="SAM" id="SignalP"/>
    </source>
</evidence>
<evidence type="ECO:0000256" key="4">
    <source>
        <dbReference type="ARBA" id="ARBA00022452"/>
    </source>
</evidence>
<dbReference type="PANTHER" id="PTHR32552">
    <property type="entry name" value="FERRICHROME IRON RECEPTOR-RELATED"/>
    <property type="match status" value="1"/>
</dbReference>
<dbReference type="PANTHER" id="PTHR32552:SF83">
    <property type="entry name" value="BLR3904 PROTEIN"/>
    <property type="match status" value="1"/>
</dbReference>
<feature type="chain" id="PRO_5047104348" evidence="12">
    <location>
        <begin position="38"/>
        <end position="791"/>
    </location>
</feature>
<evidence type="ECO:0000256" key="1">
    <source>
        <dbReference type="ARBA" id="ARBA00004571"/>
    </source>
</evidence>
<evidence type="ECO:0000256" key="11">
    <source>
        <dbReference type="RuleBase" id="RU003357"/>
    </source>
</evidence>
<keyword evidence="12" id="KW-0732">Signal</keyword>
<evidence type="ECO:0000256" key="10">
    <source>
        <dbReference type="PROSITE-ProRule" id="PRU01360"/>
    </source>
</evidence>
<keyword evidence="6 11" id="KW-0798">TonB box</keyword>
<dbReference type="SUPFAM" id="SSF56935">
    <property type="entry name" value="Porins"/>
    <property type="match status" value="1"/>
</dbReference>
<dbReference type="Gene3D" id="2.40.170.20">
    <property type="entry name" value="TonB-dependent receptor, beta-barrel domain"/>
    <property type="match status" value="1"/>
</dbReference>
<evidence type="ECO:0000259" key="13">
    <source>
        <dbReference type="Pfam" id="PF00593"/>
    </source>
</evidence>
<name>A0ABV2AA84_9GAMM</name>
<keyword evidence="7 10" id="KW-0472">Membrane</keyword>
<evidence type="ECO:0000256" key="3">
    <source>
        <dbReference type="ARBA" id="ARBA00022448"/>
    </source>
</evidence>
<feature type="signal peptide" evidence="12">
    <location>
        <begin position="1"/>
        <end position="37"/>
    </location>
</feature>
<accession>A0ABV2AA84</accession>
<evidence type="ECO:0000313" key="15">
    <source>
        <dbReference type="EMBL" id="MES0874127.1"/>
    </source>
</evidence>
<evidence type="ECO:0000256" key="2">
    <source>
        <dbReference type="ARBA" id="ARBA00009810"/>
    </source>
</evidence>
<evidence type="ECO:0000259" key="14">
    <source>
        <dbReference type="Pfam" id="PF07715"/>
    </source>
</evidence>
<comment type="subcellular location">
    <subcellularLocation>
        <location evidence="1 10">Cell outer membrane</location>
        <topology evidence="1 10">Multi-pass membrane protein</topology>
    </subcellularLocation>
</comment>
<reference evidence="15 16" key="1">
    <citation type="submission" date="2024-06" db="EMBL/GenBank/DDBJ databases">
        <authorList>
            <person name="Li Z."/>
            <person name="Jiang Y."/>
        </authorList>
    </citation>
    <scope>NUCLEOTIDE SEQUENCE [LARGE SCALE GENOMIC DNA]</scope>
    <source>
        <strain evidence="15 16">HSW-8</strain>
    </source>
</reference>
<dbReference type="Pfam" id="PF00593">
    <property type="entry name" value="TonB_dep_Rec_b-barrel"/>
    <property type="match status" value="1"/>
</dbReference>
<protein>
    <submittedName>
        <fullName evidence="15">TonB-dependent siderophore receptor</fullName>
    </submittedName>
</protein>
<proteinExistence type="inferred from homology"/>
<dbReference type="CDD" id="cd01347">
    <property type="entry name" value="ligand_gated_channel"/>
    <property type="match status" value="1"/>
</dbReference>
<dbReference type="EMBL" id="JBEPIJ010000008">
    <property type="protein sequence ID" value="MES0874127.1"/>
    <property type="molecule type" value="Genomic_DNA"/>
</dbReference>
<evidence type="ECO:0000256" key="7">
    <source>
        <dbReference type="ARBA" id="ARBA00023136"/>
    </source>
</evidence>
<comment type="similarity">
    <text evidence="2 10 11">Belongs to the TonB-dependent receptor family.</text>
</comment>
<keyword evidence="8 15" id="KW-0675">Receptor</keyword>
<gene>
    <name evidence="15" type="ORF">ABSH63_08940</name>
</gene>
<dbReference type="InterPro" id="IPR010105">
    <property type="entry name" value="TonB_sidphr_rcpt"/>
</dbReference>
<dbReference type="Gene3D" id="2.170.130.10">
    <property type="entry name" value="TonB-dependent receptor, plug domain"/>
    <property type="match status" value="1"/>
</dbReference>
<evidence type="ECO:0000256" key="8">
    <source>
        <dbReference type="ARBA" id="ARBA00023170"/>
    </source>
</evidence>